<feature type="transmembrane region" description="Helical" evidence="5">
    <location>
        <begin position="365"/>
        <end position="390"/>
    </location>
</feature>
<feature type="transmembrane region" description="Helical" evidence="5">
    <location>
        <begin position="110"/>
        <end position="134"/>
    </location>
</feature>
<evidence type="ECO:0000256" key="5">
    <source>
        <dbReference type="SAM" id="Phobius"/>
    </source>
</evidence>
<dbReference type="PANTHER" id="PTHR22950">
    <property type="entry name" value="AMINO ACID TRANSPORTER"/>
    <property type="match status" value="1"/>
</dbReference>
<dbReference type="AlphaFoldDB" id="A0AAD1UBR6"/>
<evidence type="ECO:0000256" key="4">
    <source>
        <dbReference type="ARBA" id="ARBA00023136"/>
    </source>
</evidence>
<feature type="transmembrane region" description="Helical" evidence="5">
    <location>
        <begin position="402"/>
        <end position="421"/>
    </location>
</feature>
<accession>A0AAD1UBR6</accession>
<evidence type="ECO:0000256" key="1">
    <source>
        <dbReference type="ARBA" id="ARBA00004141"/>
    </source>
</evidence>
<gene>
    <name evidence="7" type="ORF">ECRASSUSDP1_LOCUS5249</name>
</gene>
<evidence type="ECO:0000313" key="7">
    <source>
        <dbReference type="EMBL" id="CAI2363909.1"/>
    </source>
</evidence>
<reference evidence="7" key="1">
    <citation type="submission" date="2023-07" db="EMBL/GenBank/DDBJ databases">
        <authorList>
            <consortium name="AG Swart"/>
            <person name="Singh M."/>
            <person name="Singh A."/>
            <person name="Seah K."/>
            <person name="Emmerich C."/>
        </authorList>
    </citation>
    <scope>NUCLEOTIDE SEQUENCE</scope>
    <source>
        <strain evidence="7">DP1</strain>
    </source>
</reference>
<feature type="transmembrane region" description="Helical" evidence="5">
    <location>
        <begin position="338"/>
        <end position="359"/>
    </location>
</feature>
<keyword evidence="4 5" id="KW-0472">Membrane</keyword>
<sequence>MHSQNTLSSVQAETIQEKQKNLEGQHEELIKGKPQKMGTVQTFFTLLKGFMGTGLLFLPNGYSNSGWMFGTGAIIMSMLVTMVCGILLIQVSSKYKGTFSELGFLAMGTLGRYICDLVLALSQAGFVTVHIVFISQNLNSIFEYHWGFTINIWIMGLIFFVIYTPLCWVRKIQTLGKYHILGDLTVLLAAGMLVAEAVLFYVHRGSFADDIESYNSDKYLVFLGTAIFIFEGVGVVIPVRDACRDKEHFPAIFMAMMLVLTCILIFFGFFNYAVYGDELLSNAPMVTKILRKGDVVVEIVMVLFIINLIFSYPLVIYPSNVVIESYSIDKMTPSISRTWLRNLSRALVVFITFFIGIYFEDSLDRLLSVVGSLTCTPVAFIMPAVLHLNLVAKTRLAKTIDYSIICLGIALLVGITSHTILNWE</sequence>
<dbReference type="InterPro" id="IPR013057">
    <property type="entry name" value="AA_transpt_TM"/>
</dbReference>
<dbReference type="EMBL" id="CAMPGE010005062">
    <property type="protein sequence ID" value="CAI2363909.1"/>
    <property type="molecule type" value="Genomic_DNA"/>
</dbReference>
<organism evidence="7 8">
    <name type="scientific">Euplotes crassus</name>
    <dbReference type="NCBI Taxonomy" id="5936"/>
    <lineage>
        <taxon>Eukaryota</taxon>
        <taxon>Sar</taxon>
        <taxon>Alveolata</taxon>
        <taxon>Ciliophora</taxon>
        <taxon>Intramacronucleata</taxon>
        <taxon>Spirotrichea</taxon>
        <taxon>Hypotrichia</taxon>
        <taxon>Euplotida</taxon>
        <taxon>Euplotidae</taxon>
        <taxon>Moneuplotes</taxon>
    </lineage>
</organism>
<evidence type="ECO:0000256" key="3">
    <source>
        <dbReference type="ARBA" id="ARBA00022989"/>
    </source>
</evidence>
<evidence type="ECO:0000256" key="2">
    <source>
        <dbReference type="ARBA" id="ARBA00022692"/>
    </source>
</evidence>
<protein>
    <recommendedName>
        <fullName evidence="6">Amino acid transporter transmembrane domain-containing protein</fullName>
    </recommendedName>
</protein>
<feature type="transmembrane region" description="Helical" evidence="5">
    <location>
        <begin position="146"/>
        <end position="168"/>
    </location>
</feature>
<feature type="transmembrane region" description="Helical" evidence="5">
    <location>
        <begin position="251"/>
        <end position="275"/>
    </location>
</feature>
<feature type="domain" description="Amino acid transporter transmembrane" evidence="6">
    <location>
        <begin position="37"/>
        <end position="420"/>
    </location>
</feature>
<proteinExistence type="predicted"/>
<feature type="transmembrane region" description="Helical" evidence="5">
    <location>
        <begin position="43"/>
        <end position="62"/>
    </location>
</feature>
<keyword evidence="8" id="KW-1185">Reference proteome</keyword>
<dbReference type="PANTHER" id="PTHR22950:SF666">
    <property type="entry name" value="VACUOLAR AMINO ACID TRANSPORTER 4"/>
    <property type="match status" value="1"/>
</dbReference>
<feature type="transmembrane region" description="Helical" evidence="5">
    <location>
        <begin position="295"/>
        <end position="317"/>
    </location>
</feature>
<dbReference type="Proteomes" id="UP001295684">
    <property type="component" value="Unassembled WGS sequence"/>
</dbReference>
<name>A0AAD1UBR6_EUPCR</name>
<dbReference type="Pfam" id="PF01490">
    <property type="entry name" value="Aa_trans"/>
    <property type="match status" value="1"/>
</dbReference>
<evidence type="ECO:0000259" key="6">
    <source>
        <dbReference type="Pfam" id="PF01490"/>
    </source>
</evidence>
<dbReference type="GO" id="GO:0016020">
    <property type="term" value="C:membrane"/>
    <property type="evidence" value="ECO:0007669"/>
    <property type="project" value="UniProtKB-SubCell"/>
</dbReference>
<feature type="transmembrane region" description="Helical" evidence="5">
    <location>
        <begin position="219"/>
        <end position="239"/>
    </location>
</feature>
<comment type="caution">
    <text evidence="7">The sequence shown here is derived from an EMBL/GenBank/DDBJ whole genome shotgun (WGS) entry which is preliminary data.</text>
</comment>
<comment type="subcellular location">
    <subcellularLocation>
        <location evidence="1">Membrane</location>
        <topology evidence="1">Multi-pass membrane protein</topology>
    </subcellularLocation>
</comment>
<feature type="transmembrane region" description="Helical" evidence="5">
    <location>
        <begin position="180"/>
        <end position="199"/>
    </location>
</feature>
<feature type="transmembrane region" description="Helical" evidence="5">
    <location>
        <begin position="68"/>
        <end position="89"/>
    </location>
</feature>
<keyword evidence="2 5" id="KW-0812">Transmembrane</keyword>
<evidence type="ECO:0000313" key="8">
    <source>
        <dbReference type="Proteomes" id="UP001295684"/>
    </source>
</evidence>
<dbReference type="GO" id="GO:0015179">
    <property type="term" value="F:L-amino acid transmembrane transporter activity"/>
    <property type="evidence" value="ECO:0007669"/>
    <property type="project" value="TreeGrafter"/>
</dbReference>
<keyword evidence="3 5" id="KW-1133">Transmembrane helix</keyword>